<dbReference type="Proteomes" id="UP000717364">
    <property type="component" value="Unassembled WGS sequence"/>
</dbReference>
<keyword evidence="2" id="KW-1185">Reference proteome</keyword>
<reference evidence="1" key="2">
    <citation type="journal article" date="2021" name="Mar. Drugs">
        <title>Genome Reduction and Secondary Metabolism of the Marine Sponge-Associated Cyanobacterium Leptothoe.</title>
        <authorList>
            <person name="Konstantinou D."/>
            <person name="Popin R.V."/>
            <person name="Fewer D.P."/>
            <person name="Sivonen K."/>
            <person name="Gkelis S."/>
        </authorList>
    </citation>
    <scope>NUCLEOTIDE SEQUENCE</scope>
    <source>
        <strain evidence="1">TAU-MAC 1115</strain>
    </source>
</reference>
<sequence length="79" mass="8496">MFALWIILALLAAFGLIMLIGDRLLKQSLNHEGICPVCNGSGGPCDTCNGFGIIVDATQIQSQLPSDISKETENFSRID</sequence>
<dbReference type="EMBL" id="JADOES010000054">
    <property type="protein sequence ID" value="MBT9317661.1"/>
    <property type="molecule type" value="Genomic_DNA"/>
</dbReference>
<evidence type="ECO:0000313" key="1">
    <source>
        <dbReference type="EMBL" id="MBT9317661.1"/>
    </source>
</evidence>
<name>A0A947DL76_9CYAN</name>
<evidence type="ECO:0000313" key="2">
    <source>
        <dbReference type="Proteomes" id="UP000717364"/>
    </source>
</evidence>
<comment type="caution">
    <text evidence="1">The sequence shown here is derived from an EMBL/GenBank/DDBJ whole genome shotgun (WGS) entry which is preliminary data.</text>
</comment>
<reference evidence="1" key="1">
    <citation type="submission" date="2020-11" db="EMBL/GenBank/DDBJ databases">
        <authorList>
            <person name="Konstantinou D."/>
            <person name="Gkelis S."/>
            <person name="Popin R."/>
            <person name="Fewer D."/>
            <person name="Sivonen K."/>
        </authorList>
    </citation>
    <scope>NUCLEOTIDE SEQUENCE</scope>
    <source>
        <strain evidence="1">TAU-MAC 1115</strain>
    </source>
</reference>
<protein>
    <submittedName>
        <fullName evidence="1">Uncharacterized protein</fullName>
    </submittedName>
</protein>
<dbReference type="InterPro" id="IPR036410">
    <property type="entry name" value="HSP_DnaJ_Cys-rich_dom_sf"/>
</dbReference>
<organism evidence="1 2">
    <name type="scientific">Leptothoe spongobia TAU-MAC 1115</name>
    <dbReference type="NCBI Taxonomy" id="1967444"/>
    <lineage>
        <taxon>Bacteria</taxon>
        <taxon>Bacillati</taxon>
        <taxon>Cyanobacteriota</taxon>
        <taxon>Cyanophyceae</taxon>
        <taxon>Nodosilineales</taxon>
        <taxon>Cymatolegaceae</taxon>
        <taxon>Leptothoe</taxon>
        <taxon>Leptothoe spongobia</taxon>
    </lineage>
</organism>
<gene>
    <name evidence="1" type="ORF">IXB50_19760</name>
</gene>
<dbReference type="AlphaFoldDB" id="A0A947DL76"/>
<dbReference type="RefSeq" id="WP_215610726.1">
    <property type="nucleotide sequence ID" value="NZ_JADOES010000054.1"/>
</dbReference>
<proteinExistence type="predicted"/>
<accession>A0A947DL76</accession>
<dbReference type="SUPFAM" id="SSF57938">
    <property type="entry name" value="DnaJ/Hsp40 cysteine-rich domain"/>
    <property type="match status" value="1"/>
</dbReference>